<proteinExistence type="predicted"/>
<accession>A0A6C0ECS0</accession>
<dbReference type="EMBL" id="MN739789">
    <property type="protein sequence ID" value="QHT26431.1"/>
    <property type="molecule type" value="Genomic_DNA"/>
</dbReference>
<name>A0A6C0ECS0_9ZZZZ</name>
<sequence>MDFAKEILTLHENKENIQDNDLIIDTFQKQVKEIIKDGNQNL</sequence>
<evidence type="ECO:0000313" key="1">
    <source>
        <dbReference type="EMBL" id="QHT26431.1"/>
    </source>
</evidence>
<dbReference type="AlphaFoldDB" id="A0A6C0ECS0"/>
<reference evidence="1" key="1">
    <citation type="journal article" date="2020" name="Nature">
        <title>Giant virus diversity and host interactions through global metagenomics.</title>
        <authorList>
            <person name="Schulz F."/>
            <person name="Roux S."/>
            <person name="Paez-Espino D."/>
            <person name="Jungbluth S."/>
            <person name="Walsh D.A."/>
            <person name="Denef V.J."/>
            <person name="McMahon K.D."/>
            <person name="Konstantinidis K.T."/>
            <person name="Eloe-Fadrosh E.A."/>
            <person name="Kyrpides N.C."/>
            <person name="Woyke T."/>
        </authorList>
    </citation>
    <scope>NUCLEOTIDE SEQUENCE</scope>
    <source>
        <strain evidence="1">GVMAG-M-3300023179-27</strain>
    </source>
</reference>
<organism evidence="1">
    <name type="scientific">viral metagenome</name>
    <dbReference type="NCBI Taxonomy" id="1070528"/>
    <lineage>
        <taxon>unclassified sequences</taxon>
        <taxon>metagenomes</taxon>
        <taxon>organismal metagenomes</taxon>
    </lineage>
</organism>
<protein>
    <submittedName>
        <fullName evidence="1">Uncharacterized protein</fullName>
    </submittedName>
</protein>